<reference evidence="2" key="1">
    <citation type="submission" date="2021-09" db="EMBL/GenBank/DDBJ databases">
        <authorList>
            <person name="Martin H S."/>
        </authorList>
    </citation>
    <scope>NUCLEOTIDE SEQUENCE</scope>
</reference>
<feature type="signal peptide" evidence="1">
    <location>
        <begin position="1"/>
        <end position="21"/>
    </location>
</feature>
<name>A0A8J2W4V4_9NEOP</name>
<evidence type="ECO:0000313" key="2">
    <source>
        <dbReference type="EMBL" id="CAG9567601.1"/>
    </source>
</evidence>
<keyword evidence="3" id="KW-1185">Reference proteome</keyword>
<sequence length="86" mass="9828">MWWRWVVVTVLVTVVVTTVAGKGKKHRHHKPGTQNKQRVFRKGTPFLEHEVVMPLTTIRILLRIHYGSTTDPSAPATSVIGYHKNM</sequence>
<dbReference type="AlphaFoldDB" id="A0A8J2W4V4"/>
<accession>A0A8J2W4V4</accession>
<dbReference type="Proteomes" id="UP000789524">
    <property type="component" value="Unassembled WGS sequence"/>
</dbReference>
<evidence type="ECO:0000313" key="3">
    <source>
        <dbReference type="Proteomes" id="UP000789524"/>
    </source>
</evidence>
<organism evidence="2 3">
    <name type="scientific">Danaus chrysippus</name>
    <name type="common">African queen</name>
    <dbReference type="NCBI Taxonomy" id="151541"/>
    <lineage>
        <taxon>Eukaryota</taxon>
        <taxon>Metazoa</taxon>
        <taxon>Ecdysozoa</taxon>
        <taxon>Arthropoda</taxon>
        <taxon>Hexapoda</taxon>
        <taxon>Insecta</taxon>
        <taxon>Pterygota</taxon>
        <taxon>Neoptera</taxon>
        <taxon>Endopterygota</taxon>
        <taxon>Lepidoptera</taxon>
        <taxon>Glossata</taxon>
        <taxon>Ditrysia</taxon>
        <taxon>Papilionoidea</taxon>
        <taxon>Nymphalidae</taxon>
        <taxon>Danainae</taxon>
        <taxon>Danaini</taxon>
        <taxon>Danaina</taxon>
        <taxon>Danaus</taxon>
        <taxon>Anosia</taxon>
    </lineage>
</organism>
<feature type="chain" id="PRO_5035288493" evidence="1">
    <location>
        <begin position="22"/>
        <end position="86"/>
    </location>
</feature>
<keyword evidence="1" id="KW-0732">Signal</keyword>
<protein>
    <submittedName>
        <fullName evidence="2">(African queen) hypothetical protein</fullName>
    </submittedName>
</protein>
<comment type="caution">
    <text evidence="2">The sequence shown here is derived from an EMBL/GenBank/DDBJ whole genome shotgun (WGS) entry which is preliminary data.</text>
</comment>
<dbReference type="EMBL" id="CAKASE010000058">
    <property type="protein sequence ID" value="CAG9567601.1"/>
    <property type="molecule type" value="Genomic_DNA"/>
</dbReference>
<evidence type="ECO:0000256" key="1">
    <source>
        <dbReference type="SAM" id="SignalP"/>
    </source>
</evidence>
<gene>
    <name evidence="2" type="ORF">DCHRY22_LOCUS7841</name>
</gene>
<proteinExistence type="predicted"/>